<proteinExistence type="inferred from homology"/>
<dbReference type="Pfam" id="PF07980">
    <property type="entry name" value="SusD_RagB"/>
    <property type="match status" value="1"/>
</dbReference>
<keyword evidence="4" id="KW-0472">Membrane</keyword>
<dbReference type="InterPro" id="IPR033985">
    <property type="entry name" value="SusD-like_N"/>
</dbReference>
<dbReference type="Pfam" id="PF14322">
    <property type="entry name" value="SusD-like_3"/>
    <property type="match status" value="1"/>
</dbReference>
<keyword evidence="9" id="KW-1185">Reference proteome</keyword>
<evidence type="ECO:0000259" key="7">
    <source>
        <dbReference type="Pfam" id="PF14322"/>
    </source>
</evidence>
<evidence type="ECO:0000313" key="8">
    <source>
        <dbReference type="EMBL" id="SDE33628.1"/>
    </source>
</evidence>
<feature type="domain" description="SusD-like N-terminal" evidence="7">
    <location>
        <begin position="23"/>
        <end position="225"/>
    </location>
</feature>
<evidence type="ECO:0000256" key="3">
    <source>
        <dbReference type="ARBA" id="ARBA00022729"/>
    </source>
</evidence>
<evidence type="ECO:0000313" key="9">
    <source>
        <dbReference type="Proteomes" id="UP000199072"/>
    </source>
</evidence>
<evidence type="ECO:0000259" key="6">
    <source>
        <dbReference type="Pfam" id="PF07980"/>
    </source>
</evidence>
<comment type="similarity">
    <text evidence="2">Belongs to the SusD family.</text>
</comment>
<sequence length="520" mass="59080">MKKIKYFTIIILIASFFGCDKKLDLQNPNAQTSTQYWKTAADATAGVVAIYNSMIQDGSYMRMYPALTDGRGDDFKGDSPWGDLDQVANFTIPTTSGPVQWVWAQHYQWVYRTNQVLTYVPDITMDEGLKKRLLGQAYFLRALAYFNLARTYKVVPLITTVPKDQKDYYPATASEDDIWNQIYDDFKKSIDMLPVTYDNVSGADQGQKGRATKGAAVGLLGKAYLYRQRWTDAAAEFKLLIDGPELNNYSLMTDFRDNFKPTNENNAESLFEVQFADPNTVGGTAGNYGGEPNANWKQVSSIGHTYAMEGFGYSDFLPTNWIYEEFKKEKTVDGKLDPRLLATIASYEPGVSELAYFGPWNNPKTNIYPRKYTHDGIPGFTNENNGIENSGINYRVLRYSDVLLMYAEALNEMDQTSAAYPYIQKVRNRANLPDLATTKPNMTKEQMRDQLGHERALEFAIEAQRINDIIRWGWLYKADKLAELKSHDPEFNSWTAGNEYLPIPQTELDVNKNLKPNPAN</sequence>
<comment type="subcellular location">
    <subcellularLocation>
        <location evidence="1">Cell outer membrane</location>
    </subcellularLocation>
</comment>
<gene>
    <name evidence="8" type="ORF">SAMN05216464_105264</name>
</gene>
<dbReference type="RefSeq" id="WP_091149834.1">
    <property type="nucleotide sequence ID" value="NZ_FNAI01000005.1"/>
</dbReference>
<evidence type="ECO:0000256" key="1">
    <source>
        <dbReference type="ARBA" id="ARBA00004442"/>
    </source>
</evidence>
<evidence type="ECO:0000256" key="2">
    <source>
        <dbReference type="ARBA" id="ARBA00006275"/>
    </source>
</evidence>
<feature type="domain" description="RagB/SusD" evidence="6">
    <location>
        <begin position="268"/>
        <end position="518"/>
    </location>
</feature>
<dbReference type="InterPro" id="IPR012944">
    <property type="entry name" value="SusD_RagB_dom"/>
</dbReference>
<organism evidence="8 9">
    <name type="scientific">Mucilaginibacter pineti</name>
    <dbReference type="NCBI Taxonomy" id="1391627"/>
    <lineage>
        <taxon>Bacteria</taxon>
        <taxon>Pseudomonadati</taxon>
        <taxon>Bacteroidota</taxon>
        <taxon>Sphingobacteriia</taxon>
        <taxon>Sphingobacteriales</taxon>
        <taxon>Sphingobacteriaceae</taxon>
        <taxon>Mucilaginibacter</taxon>
    </lineage>
</organism>
<name>A0A1G7C2R7_9SPHI</name>
<protein>
    <submittedName>
        <fullName evidence="8">Starch-binding associating with outer membrane</fullName>
    </submittedName>
</protein>
<dbReference type="CDD" id="cd08977">
    <property type="entry name" value="SusD"/>
    <property type="match status" value="1"/>
</dbReference>
<dbReference type="Proteomes" id="UP000199072">
    <property type="component" value="Unassembled WGS sequence"/>
</dbReference>
<reference evidence="8 9" key="1">
    <citation type="submission" date="2016-10" db="EMBL/GenBank/DDBJ databases">
        <authorList>
            <person name="de Groot N.N."/>
        </authorList>
    </citation>
    <scope>NUCLEOTIDE SEQUENCE [LARGE SCALE GENOMIC DNA]</scope>
    <source>
        <strain evidence="8 9">47C3B</strain>
    </source>
</reference>
<dbReference type="EMBL" id="FNAI01000005">
    <property type="protein sequence ID" value="SDE33628.1"/>
    <property type="molecule type" value="Genomic_DNA"/>
</dbReference>
<dbReference type="PROSITE" id="PS51257">
    <property type="entry name" value="PROKAR_LIPOPROTEIN"/>
    <property type="match status" value="1"/>
</dbReference>
<keyword evidence="5" id="KW-0998">Cell outer membrane</keyword>
<evidence type="ECO:0000256" key="4">
    <source>
        <dbReference type="ARBA" id="ARBA00023136"/>
    </source>
</evidence>
<dbReference type="InterPro" id="IPR011990">
    <property type="entry name" value="TPR-like_helical_dom_sf"/>
</dbReference>
<keyword evidence="3" id="KW-0732">Signal</keyword>
<dbReference type="AlphaFoldDB" id="A0A1G7C2R7"/>
<dbReference type="GO" id="GO:0009279">
    <property type="term" value="C:cell outer membrane"/>
    <property type="evidence" value="ECO:0007669"/>
    <property type="project" value="UniProtKB-SubCell"/>
</dbReference>
<accession>A0A1G7C2R7</accession>
<dbReference type="SUPFAM" id="SSF48452">
    <property type="entry name" value="TPR-like"/>
    <property type="match status" value="1"/>
</dbReference>
<evidence type="ECO:0000256" key="5">
    <source>
        <dbReference type="ARBA" id="ARBA00023237"/>
    </source>
</evidence>
<dbReference type="OrthoDB" id="5694214at2"/>
<dbReference type="Gene3D" id="1.25.40.390">
    <property type="match status" value="1"/>
</dbReference>
<dbReference type="STRING" id="1391627.SAMN05216464_105264"/>